<feature type="domain" description="KRAB" evidence="10">
    <location>
        <begin position="1"/>
        <end position="43"/>
    </location>
</feature>
<name>A0A2Y9RJV4_TRIMA</name>
<dbReference type="GO" id="GO:0000978">
    <property type="term" value="F:RNA polymerase II cis-regulatory region sequence-specific DNA binding"/>
    <property type="evidence" value="ECO:0007669"/>
    <property type="project" value="TreeGrafter"/>
</dbReference>
<dbReference type="AlphaFoldDB" id="A0A2Y9RJV4"/>
<keyword evidence="4 7" id="KW-0863">Zinc-finger</keyword>
<dbReference type="Pfam" id="PF00096">
    <property type="entry name" value="zf-C2H2"/>
    <property type="match status" value="3"/>
</dbReference>
<dbReference type="InterPro" id="IPR013087">
    <property type="entry name" value="Znf_C2H2_type"/>
</dbReference>
<proteinExistence type="predicted"/>
<evidence type="ECO:0000256" key="2">
    <source>
        <dbReference type="ARBA" id="ARBA00022723"/>
    </source>
</evidence>
<dbReference type="PANTHER" id="PTHR23226">
    <property type="entry name" value="ZINC FINGER AND SCAN DOMAIN-CONTAINING"/>
    <property type="match status" value="1"/>
</dbReference>
<feature type="compositionally biased region" description="Low complexity" evidence="8">
    <location>
        <begin position="168"/>
        <end position="178"/>
    </location>
</feature>
<organism evidence="11 14">
    <name type="scientific">Trichechus manatus latirostris</name>
    <name type="common">Florida manatee</name>
    <dbReference type="NCBI Taxonomy" id="127582"/>
    <lineage>
        <taxon>Eukaryota</taxon>
        <taxon>Metazoa</taxon>
        <taxon>Chordata</taxon>
        <taxon>Craniata</taxon>
        <taxon>Vertebrata</taxon>
        <taxon>Euteleostomi</taxon>
        <taxon>Mammalia</taxon>
        <taxon>Eutheria</taxon>
        <taxon>Afrotheria</taxon>
        <taxon>Sirenia</taxon>
        <taxon>Trichechidae</taxon>
        <taxon>Trichechus</taxon>
    </lineage>
</organism>
<evidence type="ECO:0000259" key="9">
    <source>
        <dbReference type="PROSITE" id="PS50157"/>
    </source>
</evidence>
<dbReference type="PANTHER" id="PTHR23226:SF416">
    <property type="entry name" value="FI01424P"/>
    <property type="match status" value="1"/>
</dbReference>
<keyword evidence="11" id="KW-1185">Reference proteome</keyword>
<dbReference type="InterPro" id="IPR036236">
    <property type="entry name" value="Znf_C2H2_sf"/>
</dbReference>
<evidence type="ECO:0000256" key="6">
    <source>
        <dbReference type="ARBA" id="ARBA00023242"/>
    </source>
</evidence>
<keyword evidence="6" id="KW-0539">Nucleus</keyword>
<evidence type="ECO:0000259" key="10">
    <source>
        <dbReference type="PROSITE" id="PS50805"/>
    </source>
</evidence>
<dbReference type="InterPro" id="IPR036051">
    <property type="entry name" value="KRAB_dom_sf"/>
</dbReference>
<dbReference type="SMART" id="SM00355">
    <property type="entry name" value="ZnF_C2H2"/>
    <property type="match status" value="4"/>
</dbReference>
<dbReference type="InterPro" id="IPR001909">
    <property type="entry name" value="KRAB"/>
</dbReference>
<evidence type="ECO:0000256" key="8">
    <source>
        <dbReference type="SAM" id="MobiDB-lite"/>
    </source>
</evidence>
<evidence type="ECO:0000313" key="12">
    <source>
        <dbReference type="RefSeq" id="XP_023592242.1"/>
    </source>
</evidence>
<keyword evidence="3" id="KW-0677">Repeat</keyword>
<dbReference type="Proteomes" id="UP000248480">
    <property type="component" value="Unplaced"/>
</dbReference>
<dbReference type="PROSITE" id="PS50157">
    <property type="entry name" value="ZINC_FINGER_C2H2_2"/>
    <property type="match status" value="4"/>
</dbReference>
<dbReference type="RefSeq" id="XP_023592242.1">
    <property type="nucleotide sequence ID" value="XM_023736474.1"/>
</dbReference>
<dbReference type="RefSeq" id="XP_023592243.1">
    <property type="nucleotide sequence ID" value="XM_023736475.1"/>
</dbReference>
<dbReference type="SUPFAM" id="SSF57667">
    <property type="entry name" value="beta-beta-alpha zinc fingers"/>
    <property type="match status" value="3"/>
</dbReference>
<reference evidence="12 13" key="1">
    <citation type="submission" date="2025-04" db="UniProtKB">
        <authorList>
            <consortium name="RefSeq"/>
        </authorList>
    </citation>
    <scope>IDENTIFICATION</scope>
</reference>
<evidence type="ECO:0000313" key="14">
    <source>
        <dbReference type="RefSeq" id="XP_023592244.1"/>
    </source>
</evidence>
<feature type="domain" description="C2H2-type" evidence="9">
    <location>
        <begin position="103"/>
        <end position="130"/>
    </location>
</feature>
<evidence type="ECO:0000313" key="11">
    <source>
        <dbReference type="Proteomes" id="UP000248480"/>
    </source>
</evidence>
<evidence type="ECO:0000313" key="13">
    <source>
        <dbReference type="RefSeq" id="XP_023592243.1"/>
    </source>
</evidence>
<accession>A0A2Y9RJV4</accession>
<dbReference type="FunFam" id="3.30.160.60:FF:002343">
    <property type="entry name" value="Zinc finger protein 33A"/>
    <property type="match status" value="1"/>
</dbReference>
<dbReference type="GO" id="GO:0005634">
    <property type="term" value="C:nucleus"/>
    <property type="evidence" value="ECO:0007669"/>
    <property type="project" value="UniProtKB-SubCell"/>
</dbReference>
<dbReference type="GeneID" id="101350990"/>
<gene>
    <name evidence="12 13 14" type="primary">LOC101350990</name>
</gene>
<evidence type="ECO:0000256" key="4">
    <source>
        <dbReference type="ARBA" id="ARBA00022771"/>
    </source>
</evidence>
<evidence type="ECO:0000256" key="5">
    <source>
        <dbReference type="ARBA" id="ARBA00022833"/>
    </source>
</evidence>
<dbReference type="FunFam" id="3.30.160.60:FF:000478">
    <property type="entry name" value="Zinc finger protein 133"/>
    <property type="match status" value="1"/>
</dbReference>
<feature type="domain" description="C2H2-type" evidence="9">
    <location>
        <begin position="48"/>
        <end position="70"/>
    </location>
</feature>
<feature type="region of interest" description="Disordered" evidence="8">
    <location>
        <begin position="165"/>
        <end position="184"/>
    </location>
</feature>
<dbReference type="Gene3D" id="3.30.160.60">
    <property type="entry name" value="Classic Zinc Finger"/>
    <property type="match status" value="4"/>
</dbReference>
<keyword evidence="2" id="KW-0479">Metal-binding</keyword>
<dbReference type="PROSITE" id="PS00028">
    <property type="entry name" value="ZINC_FINGER_C2H2_1"/>
    <property type="match status" value="4"/>
</dbReference>
<keyword evidence="5" id="KW-0862">Zinc</keyword>
<sequence>MLENYSNLVSVGYQVSKPDALSRLERGEPPWSIEDKIHTRTFSGERPYICSECGKCFIRKLSLFVHHRTHRQLSYACIDCGTVFLKKSWLTRHQNTHKVKKYFQCSECGKAFNQKQQLNFHERIHTKKRPYVCSVCGKNFASMLDHFNHKLIHTGEKYVDSVNVEDPSAASHSSSHTSDLTQDKNPVSTVTLQMPSVASQSSLNTSGLLTNRNIVIVGQPVARCEPSGNNREFVPERNLINPVNVVVPSGINYVLLYVAENVTLQLI</sequence>
<dbReference type="PROSITE" id="PS50805">
    <property type="entry name" value="KRAB"/>
    <property type="match status" value="1"/>
</dbReference>
<dbReference type="RefSeq" id="XP_023592244.1">
    <property type="nucleotide sequence ID" value="XM_023736476.1"/>
</dbReference>
<dbReference type="SUPFAM" id="SSF109640">
    <property type="entry name" value="KRAB domain (Kruppel-associated box)"/>
    <property type="match status" value="1"/>
</dbReference>
<evidence type="ECO:0000256" key="7">
    <source>
        <dbReference type="PROSITE-ProRule" id="PRU00042"/>
    </source>
</evidence>
<evidence type="ECO:0000256" key="1">
    <source>
        <dbReference type="ARBA" id="ARBA00004123"/>
    </source>
</evidence>
<dbReference type="GO" id="GO:0000981">
    <property type="term" value="F:DNA-binding transcription factor activity, RNA polymerase II-specific"/>
    <property type="evidence" value="ECO:0007669"/>
    <property type="project" value="TreeGrafter"/>
</dbReference>
<dbReference type="FunFam" id="3.30.160.60:FF:001684">
    <property type="entry name" value="zinc finger protein 33B-like"/>
    <property type="match status" value="1"/>
</dbReference>
<dbReference type="GO" id="GO:0008270">
    <property type="term" value="F:zinc ion binding"/>
    <property type="evidence" value="ECO:0007669"/>
    <property type="project" value="UniProtKB-KW"/>
</dbReference>
<comment type="subcellular location">
    <subcellularLocation>
        <location evidence="1">Nucleus</location>
    </subcellularLocation>
</comment>
<protein>
    <submittedName>
        <fullName evidence="12 13">Zinc finger protein 350-like isoform X2</fullName>
    </submittedName>
</protein>
<evidence type="ECO:0000256" key="3">
    <source>
        <dbReference type="ARBA" id="ARBA00022737"/>
    </source>
</evidence>
<feature type="domain" description="C2H2-type" evidence="9">
    <location>
        <begin position="75"/>
        <end position="102"/>
    </location>
</feature>
<feature type="domain" description="C2H2-type" evidence="9">
    <location>
        <begin position="131"/>
        <end position="158"/>
    </location>
</feature>